<dbReference type="PANTHER" id="PTHR11474:SF76">
    <property type="entry name" value="SHKT DOMAIN-CONTAINING PROTEIN"/>
    <property type="match status" value="1"/>
</dbReference>
<feature type="binding site" evidence="7">
    <location>
        <position position="336"/>
    </location>
    <ligand>
        <name>Cu cation</name>
        <dbReference type="ChEBI" id="CHEBI:23378"/>
        <label>B</label>
    </ligand>
</feature>
<evidence type="ECO:0000259" key="11">
    <source>
        <dbReference type="PROSITE" id="PS00497"/>
    </source>
</evidence>
<evidence type="ECO:0000256" key="4">
    <source>
        <dbReference type="ARBA" id="ARBA00023002"/>
    </source>
</evidence>
<sequence length="609" mass="68860">MASLAPSPPREAFLLSLLTHCREPSQLSAFHSNKTRRAIPKISCNASKNDSKHQTPKTTDAKTSKFDRRNMLIGLGGLYGAATTLGGGPAAIAKPTSPDVTQCGLASVEDKGKSMTLDCCPPKPSQFVDFKLPKSYGHNLKIRPAAHLVDKTYIEKYNKALSLMKALPDSDPRSFAQQAKVHCAYCNGGYHQAGLPDLDFQVHGSWLFFPFHRAYLYFYERILGSLINDPTFAIPYWNWDHPDGMVMPTFFNDQNSPFFDVNRDQNHLPPTVMDHTYDGPAKEHHMPYDEQIKQNLTIMYKAMVANAKTPEMFLGAPYRQGDPPGTQPGSLEVQPHGTIHNWVGNPKPNTPFWEDMGNFYSAGRDPIFYAHHANVDRTWSIWKTLSPKNKDFKDKDFLNSYFYFFDENAQPVRISVRDCLSSRKMGYDYQPMDLPWLRSRPNPFGRVRKAPRRILNKVFSGVKNAVAADNPPVTSFPQPLNKVIWTNIPRPIKLRSKKEKEDEEEVLIIEVESKGDVYSKFDVYVNDEDETPSKENRSQTEYAGSFVNVPHKHRHGDAGNVMSTTVKFGLTDLMEDLGADDDEGIDVTFVPRTGTESVVIKDVRIEFLN</sequence>
<feature type="binding site" evidence="7">
    <location>
        <position position="212"/>
    </location>
    <ligand>
        <name>Cu cation</name>
        <dbReference type="ChEBI" id="CHEBI:23378"/>
        <label>A</label>
    </ligand>
</feature>
<dbReference type="GO" id="GO:0046872">
    <property type="term" value="F:metal ion binding"/>
    <property type="evidence" value="ECO:0007669"/>
    <property type="project" value="UniProtKB-KW"/>
</dbReference>
<dbReference type="Pfam" id="PF12143">
    <property type="entry name" value="PPO1_KFDV"/>
    <property type="match status" value="1"/>
</dbReference>
<evidence type="ECO:0000256" key="6">
    <source>
        <dbReference type="ARBA" id="ARBA00023157"/>
    </source>
</evidence>
<dbReference type="InterPro" id="IPR016213">
    <property type="entry name" value="Polyphenol_oxidase"/>
</dbReference>
<keyword evidence="2 7" id="KW-0479">Metal-binding</keyword>
<feature type="domain" description="Tyrosinase copper-binding" evidence="11">
    <location>
        <begin position="203"/>
        <end position="220"/>
    </location>
</feature>
<evidence type="ECO:0000256" key="2">
    <source>
        <dbReference type="ARBA" id="ARBA00022723"/>
    </source>
</evidence>
<dbReference type="PROSITE" id="PS00498">
    <property type="entry name" value="TYROSINASE_2"/>
    <property type="match status" value="1"/>
</dbReference>
<reference evidence="13" key="1">
    <citation type="submission" date="2012-10" db="EMBL/GenBank/DDBJ databases">
        <title>Enzymatic characteristics and cloning of tyrosinase of Suaeda salsa L.</title>
        <authorList>
            <person name="Ma H."/>
            <person name="Zhu H."/>
            <person name="Li L."/>
            <person name="Wei W."/>
            <person name="Liu Y."/>
            <person name="Sun M."/>
        </authorList>
    </citation>
    <scope>NUCLEOTIDE SEQUENCE</scope>
</reference>
<dbReference type="Pfam" id="PF12142">
    <property type="entry name" value="PPO1_DWL"/>
    <property type="match status" value="1"/>
</dbReference>
<evidence type="ECO:0000256" key="8">
    <source>
        <dbReference type="PIRSR" id="PIRSR000290-2"/>
    </source>
</evidence>
<dbReference type="PANTHER" id="PTHR11474">
    <property type="entry name" value="TYROSINASE FAMILY MEMBER"/>
    <property type="match status" value="1"/>
</dbReference>
<feature type="disulfide bond" evidence="8">
    <location>
        <begin position="119"/>
        <end position="183"/>
    </location>
</feature>
<dbReference type="PROSITE" id="PS00497">
    <property type="entry name" value="TYROSINASE_1"/>
    <property type="match status" value="1"/>
</dbReference>
<evidence type="ECO:0000256" key="5">
    <source>
        <dbReference type="ARBA" id="ARBA00023008"/>
    </source>
</evidence>
<evidence type="ECO:0000256" key="1">
    <source>
        <dbReference type="ARBA" id="ARBA00009928"/>
    </source>
</evidence>
<protein>
    <submittedName>
        <fullName evidence="13">Polyphenoloxidase</fullName>
    </submittedName>
</protein>
<evidence type="ECO:0000256" key="3">
    <source>
        <dbReference type="ARBA" id="ARBA00022784"/>
    </source>
</evidence>
<dbReference type="GO" id="GO:0046148">
    <property type="term" value="P:pigment biosynthetic process"/>
    <property type="evidence" value="ECO:0007669"/>
    <property type="project" value="InterPro"/>
</dbReference>
<feature type="domain" description="Tyrosinase copper-binding" evidence="12">
    <location>
        <begin position="365"/>
        <end position="376"/>
    </location>
</feature>
<feature type="compositionally biased region" description="Basic and acidic residues" evidence="10">
    <location>
        <begin position="49"/>
        <end position="62"/>
    </location>
</feature>
<feature type="cross-link" description="2'-(S-cysteinyl)-histidine (Cys-His)" evidence="9">
    <location>
        <begin position="186"/>
        <end position="203"/>
    </location>
</feature>
<dbReference type="SUPFAM" id="SSF48056">
    <property type="entry name" value="Di-copper centre-containing domain"/>
    <property type="match status" value="1"/>
</dbReference>
<dbReference type="PIRSF" id="PIRSF000290">
    <property type="entry name" value="PPO_plant"/>
    <property type="match status" value="1"/>
</dbReference>
<comment type="cofactor">
    <cofactor evidence="7">
        <name>Cu(2+)</name>
        <dbReference type="ChEBI" id="CHEBI:29036"/>
    </cofactor>
    <text evidence="7">Binds 2 copper ions per subunit.</text>
</comment>
<proteinExistence type="evidence at transcript level"/>
<name>L7UVM0_SUASA</name>
<evidence type="ECO:0000256" key="7">
    <source>
        <dbReference type="PIRSR" id="PIRSR000290-1"/>
    </source>
</evidence>
<dbReference type="InterPro" id="IPR002227">
    <property type="entry name" value="Tyrosinase_Cu-bd"/>
</dbReference>
<dbReference type="EMBL" id="KC013240">
    <property type="protein sequence ID" value="AGC55012.1"/>
    <property type="molecule type" value="mRNA"/>
</dbReference>
<keyword evidence="4" id="KW-0560">Oxidoreductase</keyword>
<dbReference type="Pfam" id="PF00264">
    <property type="entry name" value="Tyrosinase"/>
    <property type="match status" value="1"/>
</dbReference>
<dbReference type="InterPro" id="IPR050316">
    <property type="entry name" value="Tyrosinase/Hemocyanin"/>
</dbReference>
<accession>L7UVM0</accession>
<keyword evidence="6 8" id="KW-1015">Disulfide bond</keyword>
<keyword evidence="5 7" id="KW-0186">Copper</keyword>
<evidence type="ECO:0000313" key="13">
    <source>
        <dbReference type="EMBL" id="AGC55012.1"/>
    </source>
</evidence>
<dbReference type="InterPro" id="IPR008922">
    <property type="entry name" value="Di-copper_centre_dom_sf"/>
</dbReference>
<dbReference type="Gene3D" id="1.10.1280.10">
    <property type="entry name" value="Di-copper center containing domain from catechol oxidase"/>
    <property type="match status" value="1"/>
</dbReference>
<dbReference type="AlphaFoldDB" id="L7UVM0"/>
<dbReference type="InterPro" id="IPR022740">
    <property type="entry name" value="Polyphenol_oxidase_C"/>
</dbReference>
<keyword evidence="3" id="KW-0883">Thioether bond</keyword>
<dbReference type="PRINTS" id="PR00092">
    <property type="entry name" value="TYROSINASE"/>
</dbReference>
<feature type="region of interest" description="Disordered" evidence="10">
    <location>
        <begin position="43"/>
        <end position="62"/>
    </location>
</feature>
<comment type="similarity">
    <text evidence="1">Belongs to the tyrosinase family.</text>
</comment>
<evidence type="ECO:0000256" key="9">
    <source>
        <dbReference type="PIRSR" id="PIRSR000290-3"/>
    </source>
</evidence>
<feature type="binding site" evidence="7">
    <location>
        <position position="182"/>
    </location>
    <ligand>
        <name>Cu cation</name>
        <dbReference type="ChEBI" id="CHEBI:23378"/>
        <label>A</label>
    </ligand>
</feature>
<feature type="disulfide bond" evidence="8">
    <location>
        <begin position="103"/>
        <end position="120"/>
    </location>
</feature>
<evidence type="ECO:0000256" key="10">
    <source>
        <dbReference type="SAM" id="MobiDB-lite"/>
    </source>
</evidence>
<feature type="binding site" evidence="7">
    <location>
        <position position="340"/>
    </location>
    <ligand>
        <name>Cu cation</name>
        <dbReference type="ChEBI" id="CHEBI:23378"/>
        <label>B</label>
    </ligand>
</feature>
<evidence type="ECO:0000259" key="12">
    <source>
        <dbReference type="PROSITE" id="PS00498"/>
    </source>
</evidence>
<feature type="binding site" evidence="7">
    <location>
        <position position="203"/>
    </location>
    <ligand>
        <name>Cu cation</name>
        <dbReference type="ChEBI" id="CHEBI:23378"/>
        <label>A</label>
    </ligand>
</feature>
<dbReference type="InterPro" id="IPR022739">
    <property type="entry name" value="Polyphenol_oxidase_cen"/>
</dbReference>
<feature type="binding site" evidence="7">
    <location>
        <position position="372"/>
    </location>
    <ligand>
        <name>Cu cation</name>
        <dbReference type="ChEBI" id="CHEBI:23378"/>
        <label>B</label>
    </ligand>
</feature>
<dbReference type="GO" id="GO:0004097">
    <property type="term" value="F:catechol oxidase activity"/>
    <property type="evidence" value="ECO:0007669"/>
    <property type="project" value="InterPro"/>
</dbReference>
<organism evidence="13">
    <name type="scientific">Suaeda salsa</name>
    <name type="common">Seepweed</name>
    <name type="synonym">Chenopodium salsum</name>
    <dbReference type="NCBI Taxonomy" id="126914"/>
    <lineage>
        <taxon>Eukaryota</taxon>
        <taxon>Viridiplantae</taxon>
        <taxon>Streptophyta</taxon>
        <taxon>Embryophyta</taxon>
        <taxon>Tracheophyta</taxon>
        <taxon>Spermatophyta</taxon>
        <taxon>Magnoliopsida</taxon>
        <taxon>eudicotyledons</taxon>
        <taxon>Gunneridae</taxon>
        <taxon>Pentapetalae</taxon>
        <taxon>Caryophyllales</taxon>
        <taxon>Chenopodiaceae</taxon>
        <taxon>Suaedoideae</taxon>
        <taxon>Suaeda</taxon>
    </lineage>
</organism>